<dbReference type="Gene3D" id="3.30.70.270">
    <property type="match status" value="1"/>
</dbReference>
<comment type="catalytic activity">
    <reaction evidence="2">
        <text>2 GTP = 3',3'-c-di-GMP + 2 diphosphate</text>
        <dbReference type="Rhea" id="RHEA:24898"/>
        <dbReference type="ChEBI" id="CHEBI:33019"/>
        <dbReference type="ChEBI" id="CHEBI:37565"/>
        <dbReference type="ChEBI" id="CHEBI:58805"/>
        <dbReference type="EC" id="2.7.7.65"/>
    </reaction>
</comment>
<comment type="caution">
    <text evidence="5">The sequence shown here is derived from an EMBL/GenBank/DDBJ whole genome shotgun (WGS) entry which is preliminary data.</text>
</comment>
<evidence type="ECO:0000259" key="4">
    <source>
        <dbReference type="PROSITE" id="PS50887"/>
    </source>
</evidence>
<dbReference type="Proteomes" id="UP001606300">
    <property type="component" value="Unassembled WGS sequence"/>
</dbReference>
<protein>
    <recommendedName>
        <fullName evidence="1">diguanylate cyclase</fullName>
        <ecNumber evidence="1">2.7.7.65</ecNumber>
    </recommendedName>
</protein>
<dbReference type="PROSITE" id="PS50887">
    <property type="entry name" value="GGDEF"/>
    <property type="match status" value="1"/>
</dbReference>
<dbReference type="Pfam" id="PF00990">
    <property type="entry name" value="GGDEF"/>
    <property type="match status" value="1"/>
</dbReference>
<name>A0ABW7EP03_9BURK</name>
<sequence length="441" mass="48768">MQHAPSNPGLLAAGIALTLLAVAGHTWLPLQELDLTHPGVASNAFLIGEQQAADGATPPVRWVNAERHHWHCDYRSIEGRQGCGLTFMLGDTEQGRGIDLRSYSTLRMDLVLNGGAPLVRVAMRNFDPRFSKLEDGNSARMQSVQLRPRDVARPVQLNLSELTVPEWWVQQFDLPREYNQPSRENVTAFTVDIPGDISGQPQDLELRSLVLQGEWISRDQLYLAILSAWLLGASALATRRWRELRQRARQQQREIDALTTRTRQLRLEQEGLRRLATIDELTGVLNRRGLEAAIDDLEAQAEPLGLVLLDIDHFKAVNDHWGHAAGDEVLRRVAAIVAASLRSADVIGRWGGEEFVIVCRCRHIDEAAALAEKLRVAIVAADVDAKGRFGVTASFGVTLVPPGTPTRRAFRRADAALYRAKAGGRDRVELSIAGQDAATTR</sequence>
<evidence type="ECO:0000256" key="3">
    <source>
        <dbReference type="SAM" id="Coils"/>
    </source>
</evidence>
<dbReference type="InterPro" id="IPR029787">
    <property type="entry name" value="Nucleotide_cyclase"/>
</dbReference>
<feature type="coiled-coil region" evidence="3">
    <location>
        <begin position="241"/>
        <end position="268"/>
    </location>
</feature>
<evidence type="ECO:0000313" key="5">
    <source>
        <dbReference type="EMBL" id="MFG6415227.1"/>
    </source>
</evidence>
<dbReference type="PANTHER" id="PTHR45138:SF9">
    <property type="entry name" value="DIGUANYLATE CYCLASE DGCM-RELATED"/>
    <property type="match status" value="1"/>
</dbReference>
<dbReference type="SMART" id="SM00267">
    <property type="entry name" value="GGDEF"/>
    <property type="match status" value="1"/>
</dbReference>
<dbReference type="EMBL" id="JBIGHY010000005">
    <property type="protein sequence ID" value="MFG6415227.1"/>
    <property type="molecule type" value="Genomic_DNA"/>
</dbReference>
<reference evidence="5 6" key="1">
    <citation type="submission" date="2024-09" db="EMBL/GenBank/DDBJ databases">
        <title>Novel species of the genus Pelomonas and Roseateles isolated from streams.</title>
        <authorList>
            <person name="Lu H."/>
        </authorList>
    </citation>
    <scope>NUCLEOTIDE SEQUENCE [LARGE SCALE GENOMIC DNA]</scope>
    <source>
        <strain evidence="5 6">DC23W</strain>
    </source>
</reference>
<evidence type="ECO:0000256" key="1">
    <source>
        <dbReference type="ARBA" id="ARBA00012528"/>
    </source>
</evidence>
<evidence type="ECO:0000313" key="6">
    <source>
        <dbReference type="Proteomes" id="UP001606300"/>
    </source>
</evidence>
<keyword evidence="6" id="KW-1185">Reference proteome</keyword>
<dbReference type="InterPro" id="IPR043128">
    <property type="entry name" value="Rev_trsase/Diguanyl_cyclase"/>
</dbReference>
<dbReference type="NCBIfam" id="TIGR00254">
    <property type="entry name" value="GGDEF"/>
    <property type="match status" value="1"/>
</dbReference>
<keyword evidence="3" id="KW-0175">Coiled coil</keyword>
<dbReference type="InterPro" id="IPR000160">
    <property type="entry name" value="GGDEF_dom"/>
</dbReference>
<organism evidence="5 6">
    <name type="scientific">Pelomonas dachongensis</name>
    <dbReference type="NCBI Taxonomy" id="3299029"/>
    <lineage>
        <taxon>Bacteria</taxon>
        <taxon>Pseudomonadati</taxon>
        <taxon>Pseudomonadota</taxon>
        <taxon>Betaproteobacteria</taxon>
        <taxon>Burkholderiales</taxon>
        <taxon>Sphaerotilaceae</taxon>
        <taxon>Roseateles</taxon>
    </lineage>
</organism>
<dbReference type="CDD" id="cd01949">
    <property type="entry name" value="GGDEF"/>
    <property type="match status" value="1"/>
</dbReference>
<dbReference type="RefSeq" id="WP_394471296.1">
    <property type="nucleotide sequence ID" value="NZ_JBIGHY010000005.1"/>
</dbReference>
<feature type="domain" description="GGDEF" evidence="4">
    <location>
        <begin position="302"/>
        <end position="433"/>
    </location>
</feature>
<dbReference type="PANTHER" id="PTHR45138">
    <property type="entry name" value="REGULATORY COMPONENTS OF SENSORY TRANSDUCTION SYSTEM"/>
    <property type="match status" value="1"/>
</dbReference>
<accession>A0ABW7EP03</accession>
<proteinExistence type="predicted"/>
<dbReference type="EC" id="2.7.7.65" evidence="1"/>
<gene>
    <name evidence="5" type="ORF">ACG02S_15125</name>
</gene>
<evidence type="ECO:0000256" key="2">
    <source>
        <dbReference type="ARBA" id="ARBA00034247"/>
    </source>
</evidence>
<dbReference type="SUPFAM" id="SSF55073">
    <property type="entry name" value="Nucleotide cyclase"/>
    <property type="match status" value="1"/>
</dbReference>
<dbReference type="InterPro" id="IPR050469">
    <property type="entry name" value="Diguanylate_Cyclase"/>
</dbReference>